<evidence type="ECO:0000256" key="1">
    <source>
        <dbReference type="SAM" id="MobiDB-lite"/>
    </source>
</evidence>
<feature type="region of interest" description="Disordered" evidence="1">
    <location>
        <begin position="38"/>
        <end position="71"/>
    </location>
</feature>
<dbReference type="Proteomes" id="UP000515129">
    <property type="component" value="Chromosome 38"/>
</dbReference>
<name>A0A6P6L9R2_CARAU</name>
<feature type="compositionally biased region" description="Basic residues" evidence="1">
    <location>
        <begin position="38"/>
        <end position="57"/>
    </location>
</feature>
<protein>
    <submittedName>
        <fullName evidence="3">Uncharacterized protein LOC113057330 isoform X1</fullName>
    </submittedName>
</protein>
<accession>A0A6P6L9R2</accession>
<dbReference type="GeneID" id="113057330"/>
<dbReference type="RefSeq" id="XP_026080467.1">
    <property type="nucleotide sequence ID" value="XM_026224682.1"/>
</dbReference>
<dbReference type="KEGG" id="caua:113057330"/>
<gene>
    <name evidence="3" type="primary">LOC113057330</name>
</gene>
<keyword evidence="2" id="KW-1185">Reference proteome</keyword>
<sequence length="132" mass="15138">MGIVLCEDFNCQPFANCMCLSRQVSVYRPHSYIRFKPRTNRQQRTRHIIPPMSKKRKTPDDGGGEDSLQEGLTDEKVKAYLSLNPQMLDEFVLESVSAETVDRWLKRKNSSQPAGTDSWPCAPIFFIKSPML</sequence>
<dbReference type="AlphaFoldDB" id="A0A6P6L9R2"/>
<reference evidence="3" key="1">
    <citation type="submission" date="2025-08" db="UniProtKB">
        <authorList>
            <consortium name="RefSeq"/>
        </authorList>
    </citation>
    <scope>IDENTIFICATION</scope>
    <source>
        <strain evidence="3">Wakin</strain>
        <tissue evidence="3">Muscle</tissue>
    </source>
</reference>
<evidence type="ECO:0000313" key="2">
    <source>
        <dbReference type="Proteomes" id="UP000515129"/>
    </source>
</evidence>
<proteinExistence type="predicted"/>
<dbReference type="OrthoDB" id="10473181at2759"/>
<organism evidence="2 3">
    <name type="scientific">Carassius auratus</name>
    <name type="common">Goldfish</name>
    <dbReference type="NCBI Taxonomy" id="7957"/>
    <lineage>
        <taxon>Eukaryota</taxon>
        <taxon>Metazoa</taxon>
        <taxon>Chordata</taxon>
        <taxon>Craniata</taxon>
        <taxon>Vertebrata</taxon>
        <taxon>Euteleostomi</taxon>
        <taxon>Actinopterygii</taxon>
        <taxon>Neopterygii</taxon>
        <taxon>Teleostei</taxon>
        <taxon>Ostariophysi</taxon>
        <taxon>Cypriniformes</taxon>
        <taxon>Cyprinidae</taxon>
        <taxon>Cyprininae</taxon>
        <taxon>Carassius</taxon>
    </lineage>
</organism>
<evidence type="ECO:0000313" key="3">
    <source>
        <dbReference type="RefSeq" id="XP_026080467.1"/>
    </source>
</evidence>